<dbReference type="Gene3D" id="1.10.10.60">
    <property type="entry name" value="Homeodomain-like"/>
    <property type="match status" value="1"/>
</dbReference>
<name>A0A2S5SSW5_9BURK</name>
<dbReference type="InterPro" id="IPR029016">
    <property type="entry name" value="GAF-like_dom_sf"/>
</dbReference>
<dbReference type="InterPro" id="IPR002197">
    <property type="entry name" value="HTH_Fis"/>
</dbReference>
<dbReference type="Gene3D" id="3.30.450.40">
    <property type="match status" value="1"/>
</dbReference>
<dbReference type="SUPFAM" id="SSF55781">
    <property type="entry name" value="GAF domain-like"/>
    <property type="match status" value="1"/>
</dbReference>
<dbReference type="Gene3D" id="3.30.450.20">
    <property type="entry name" value="PAS domain"/>
    <property type="match status" value="1"/>
</dbReference>
<dbReference type="AlphaFoldDB" id="A0A2S5SSW5"/>
<feature type="domain" description="DNA binding HTH" evidence="3">
    <location>
        <begin position="344"/>
        <end position="384"/>
    </location>
</feature>
<feature type="region of interest" description="Disordered" evidence="1">
    <location>
        <begin position="1"/>
        <end position="26"/>
    </location>
</feature>
<dbReference type="EMBL" id="PSNX01000012">
    <property type="protein sequence ID" value="PPE65657.1"/>
    <property type="molecule type" value="Genomic_DNA"/>
</dbReference>
<dbReference type="Pfam" id="PF01590">
    <property type="entry name" value="GAF"/>
    <property type="match status" value="1"/>
</dbReference>
<organism evidence="4 5">
    <name type="scientific">Caldimonas caldifontis</name>
    <dbReference type="NCBI Taxonomy" id="1452508"/>
    <lineage>
        <taxon>Bacteria</taxon>
        <taxon>Pseudomonadati</taxon>
        <taxon>Pseudomonadota</taxon>
        <taxon>Betaproteobacteria</taxon>
        <taxon>Burkholderiales</taxon>
        <taxon>Sphaerotilaceae</taxon>
        <taxon>Caldimonas</taxon>
    </lineage>
</organism>
<sequence>MPQPQRLAPQCPSALSAGPATVPPPAAHEHAIRRSHARCAALGVDARAVPDVSPVPQVRLREMRERNQRLCQHAAPVMEMLFEQIVFTRSLVVLTDSQGTILHSLGDDGFMEKAQQIALAPGVNWSEASKGTNAVGTALFDETPTLVHGAEHFVRANHFLTCSASPIFDHAGQVMGVLDVTGDQRSYHPHTLALVGLSAQMIEKHWFSDRFRQGLRLHFHARAEMLGTVREGLLAVSPDGAILGANRAALQQLGMSAAALRMQGLEAVLGITVSAIIDHCRRRGDEPLTLMLRAADGREEPVHLRAFFNWPTLWPSMPATIAAPPVRPAVAASAQAATVPPGGTLEAVELDTIRRAVAAAGGNLSQAARQLGIGRNTLYRKLRKGALPPD</sequence>
<feature type="domain" description="GAF" evidence="2">
    <location>
        <begin position="75"/>
        <end position="203"/>
    </location>
</feature>
<evidence type="ECO:0000313" key="4">
    <source>
        <dbReference type="EMBL" id="PPE65657.1"/>
    </source>
</evidence>
<evidence type="ECO:0000256" key="1">
    <source>
        <dbReference type="SAM" id="MobiDB-lite"/>
    </source>
</evidence>
<proteinExistence type="predicted"/>
<accession>A0A2S5SSW5</accession>
<dbReference type="SUPFAM" id="SSF55785">
    <property type="entry name" value="PYP-like sensor domain (PAS domain)"/>
    <property type="match status" value="1"/>
</dbReference>
<keyword evidence="5" id="KW-1185">Reference proteome</keyword>
<evidence type="ECO:0000313" key="5">
    <source>
        <dbReference type="Proteomes" id="UP000238605"/>
    </source>
</evidence>
<protein>
    <recommendedName>
        <fullName evidence="6">Sigma-54-dependent Fis family transcriptional regulator</fullName>
    </recommendedName>
</protein>
<gene>
    <name evidence="4" type="ORF">C1704_13595</name>
</gene>
<evidence type="ECO:0008006" key="6">
    <source>
        <dbReference type="Google" id="ProtNLM"/>
    </source>
</evidence>
<dbReference type="SUPFAM" id="SSF46689">
    <property type="entry name" value="Homeodomain-like"/>
    <property type="match status" value="1"/>
</dbReference>
<dbReference type="OrthoDB" id="9761705at2"/>
<evidence type="ECO:0000259" key="3">
    <source>
        <dbReference type="Pfam" id="PF02954"/>
    </source>
</evidence>
<dbReference type="InterPro" id="IPR009057">
    <property type="entry name" value="Homeodomain-like_sf"/>
</dbReference>
<dbReference type="CDD" id="cd00130">
    <property type="entry name" value="PAS"/>
    <property type="match status" value="1"/>
</dbReference>
<evidence type="ECO:0000259" key="2">
    <source>
        <dbReference type="Pfam" id="PF01590"/>
    </source>
</evidence>
<dbReference type="InterPro" id="IPR035965">
    <property type="entry name" value="PAS-like_dom_sf"/>
</dbReference>
<reference evidence="4 5" key="1">
    <citation type="submission" date="2018-02" db="EMBL/GenBank/DDBJ databases">
        <title>Reclassifiation of [Polyangium] brachysporum DSM 7029 as Guopingzhaonella breviflexa gen. nov., sp. nov., a member of the family Comamonadaceae.</title>
        <authorList>
            <person name="Tang B."/>
        </authorList>
    </citation>
    <scope>NUCLEOTIDE SEQUENCE [LARGE SCALE GENOMIC DNA]</scope>
    <source>
        <strain evidence="4 5">BCRC 80649</strain>
    </source>
</reference>
<dbReference type="RefSeq" id="WP_104303279.1">
    <property type="nucleotide sequence ID" value="NZ_PSNX01000012.1"/>
</dbReference>
<dbReference type="Proteomes" id="UP000238605">
    <property type="component" value="Unassembled WGS sequence"/>
</dbReference>
<dbReference type="InterPro" id="IPR003018">
    <property type="entry name" value="GAF"/>
</dbReference>
<dbReference type="GO" id="GO:0043565">
    <property type="term" value="F:sequence-specific DNA binding"/>
    <property type="evidence" value="ECO:0007669"/>
    <property type="project" value="InterPro"/>
</dbReference>
<dbReference type="InterPro" id="IPR000014">
    <property type="entry name" value="PAS"/>
</dbReference>
<dbReference type="PRINTS" id="PR01590">
    <property type="entry name" value="HTHFIS"/>
</dbReference>
<comment type="caution">
    <text evidence="4">The sequence shown here is derived from an EMBL/GenBank/DDBJ whole genome shotgun (WGS) entry which is preliminary data.</text>
</comment>
<dbReference type="Pfam" id="PF02954">
    <property type="entry name" value="HTH_8"/>
    <property type="match status" value="1"/>
</dbReference>